<feature type="domain" description="MbtH-like" evidence="2">
    <location>
        <begin position="25"/>
        <end position="73"/>
    </location>
</feature>
<dbReference type="SMART" id="SM00923">
    <property type="entry name" value="MbtH"/>
    <property type="match status" value="1"/>
</dbReference>
<dbReference type="InterPro" id="IPR005153">
    <property type="entry name" value="MbtH-like_dom"/>
</dbReference>
<dbReference type="RefSeq" id="WP_222972925.1">
    <property type="nucleotide sequence ID" value="NZ_JAINVZ010000001.1"/>
</dbReference>
<name>A0ABS7QJK7_9ACTN</name>
<gene>
    <name evidence="3" type="ORF">K7472_00655</name>
</gene>
<comment type="caution">
    <text evidence="3">The sequence shown here is derived from an EMBL/GenBank/DDBJ whole genome shotgun (WGS) entry which is preliminary data.</text>
</comment>
<keyword evidence="4" id="KW-1185">Reference proteome</keyword>
<dbReference type="InterPro" id="IPR037407">
    <property type="entry name" value="MLP_fam"/>
</dbReference>
<dbReference type="Pfam" id="PF03621">
    <property type="entry name" value="MbtH"/>
    <property type="match status" value="1"/>
</dbReference>
<organism evidence="3 4">
    <name type="scientific">Streptantibioticus parmotrematis</name>
    <dbReference type="NCBI Taxonomy" id="2873249"/>
    <lineage>
        <taxon>Bacteria</taxon>
        <taxon>Bacillati</taxon>
        <taxon>Actinomycetota</taxon>
        <taxon>Actinomycetes</taxon>
        <taxon>Kitasatosporales</taxon>
        <taxon>Streptomycetaceae</taxon>
        <taxon>Streptantibioticus</taxon>
    </lineage>
</organism>
<feature type="region of interest" description="Disordered" evidence="1">
    <location>
        <begin position="1"/>
        <end position="26"/>
    </location>
</feature>
<proteinExistence type="predicted"/>
<reference evidence="3 4" key="1">
    <citation type="submission" date="2021-08" db="EMBL/GenBank/DDBJ databases">
        <title>Streptomyces sp. PTM05 isolated from lichen.</title>
        <authorList>
            <person name="Somphong A."/>
            <person name="Phongsopitanun W."/>
            <person name="Tanasupawat S."/>
        </authorList>
    </citation>
    <scope>NUCLEOTIDE SEQUENCE [LARGE SCALE GENOMIC DNA]</scope>
    <source>
        <strain evidence="3 4">Ptm05</strain>
    </source>
</reference>
<dbReference type="PANTHER" id="PTHR38444">
    <property type="entry name" value="ENTEROBACTIN BIOSYNTHESIS PROTEIN YBDZ"/>
    <property type="match status" value="1"/>
</dbReference>
<evidence type="ECO:0000256" key="1">
    <source>
        <dbReference type="SAM" id="MobiDB-lite"/>
    </source>
</evidence>
<evidence type="ECO:0000313" key="4">
    <source>
        <dbReference type="Proteomes" id="UP001198565"/>
    </source>
</evidence>
<accession>A0ABS7QJK7</accession>
<dbReference type="Gene3D" id="3.90.820.10">
    <property type="entry name" value="Structural Genomics, Unknown Function 30-nov-00 1gh9 Mol_id"/>
    <property type="match status" value="1"/>
</dbReference>
<evidence type="ECO:0000313" key="3">
    <source>
        <dbReference type="EMBL" id="MBY8883355.1"/>
    </source>
</evidence>
<dbReference type="Proteomes" id="UP001198565">
    <property type="component" value="Unassembled WGS sequence"/>
</dbReference>
<dbReference type="PANTHER" id="PTHR38444:SF1">
    <property type="entry name" value="ENTEROBACTIN BIOSYNTHESIS PROTEIN YBDZ"/>
    <property type="match status" value="1"/>
</dbReference>
<dbReference type="EMBL" id="JAINVZ010000001">
    <property type="protein sequence ID" value="MBY8883355.1"/>
    <property type="molecule type" value="Genomic_DNA"/>
</dbReference>
<dbReference type="SUPFAM" id="SSF160582">
    <property type="entry name" value="MbtH-like"/>
    <property type="match status" value="1"/>
</dbReference>
<evidence type="ECO:0000259" key="2">
    <source>
        <dbReference type="SMART" id="SM00923"/>
    </source>
</evidence>
<sequence>MTTPRQAPAAPATPAAQRAPGAEAVPADPAPYAAVVNDEGQYSLWPAWRPLPAGWRDTGVHGDREECLAHIERVWTDLRPLSVVRATEAAGGPAA</sequence>
<dbReference type="InterPro" id="IPR038020">
    <property type="entry name" value="MbtH-like_sf"/>
</dbReference>
<protein>
    <submittedName>
        <fullName evidence="3">MbtH family NRPS accessory protein</fullName>
    </submittedName>
</protein>